<dbReference type="EMBL" id="DWXE01000006">
    <property type="protein sequence ID" value="HJB90179.1"/>
    <property type="molecule type" value="Genomic_DNA"/>
</dbReference>
<evidence type="ECO:0000313" key="1">
    <source>
        <dbReference type="EMBL" id="HJB90179.1"/>
    </source>
</evidence>
<protein>
    <recommendedName>
        <fullName evidence="3">Bypass of forespore C C-terminal domain-containing protein</fullName>
    </recommendedName>
</protein>
<evidence type="ECO:0000313" key="2">
    <source>
        <dbReference type="Proteomes" id="UP000886883"/>
    </source>
</evidence>
<accession>A0A9D2MPG0</accession>
<gene>
    <name evidence="1" type="ORF">H9763_01795</name>
</gene>
<dbReference type="AlphaFoldDB" id="A0A9D2MPG0"/>
<comment type="caution">
    <text evidence="1">The sequence shown here is derived from an EMBL/GenBank/DDBJ whole genome shotgun (WGS) entry which is preliminary data.</text>
</comment>
<evidence type="ECO:0008006" key="3">
    <source>
        <dbReference type="Google" id="ProtNLM"/>
    </source>
</evidence>
<organism evidence="1 2">
    <name type="scientific">Candidatus Eisenbergiella merdigallinarum</name>
    <dbReference type="NCBI Taxonomy" id="2838552"/>
    <lineage>
        <taxon>Bacteria</taxon>
        <taxon>Bacillati</taxon>
        <taxon>Bacillota</taxon>
        <taxon>Clostridia</taxon>
        <taxon>Lachnospirales</taxon>
        <taxon>Lachnospiraceae</taxon>
        <taxon>Eisenbergiella</taxon>
    </lineage>
</organism>
<sequence>MRHLKRIGFFLYSCLLLAGGFFGHIRFEAAFYPGRETAFSLPYAGEEAVSAVSAKDGRISADTQLILRKRGLMDGEIEESEEDMPAKYIGLDREGLLLCVQDEMASPLLAERSEGLVSMQVVSFSADRIVIEKTYRRKREDDSFYLSLEDNRVVIREGEGPWGSVYLRTDLDARELPASLRSGLVKGMTLEGTEELENFLVSYPG</sequence>
<proteinExistence type="predicted"/>
<name>A0A9D2MPG0_9FIRM</name>
<reference evidence="1" key="2">
    <citation type="submission" date="2021-04" db="EMBL/GenBank/DDBJ databases">
        <authorList>
            <person name="Gilroy R."/>
        </authorList>
    </citation>
    <scope>NUCLEOTIDE SEQUENCE</scope>
    <source>
        <strain evidence="1">USAMLcec3-2134</strain>
    </source>
</reference>
<reference evidence="1" key="1">
    <citation type="journal article" date="2021" name="PeerJ">
        <title>Extensive microbial diversity within the chicken gut microbiome revealed by metagenomics and culture.</title>
        <authorList>
            <person name="Gilroy R."/>
            <person name="Ravi A."/>
            <person name="Getino M."/>
            <person name="Pursley I."/>
            <person name="Horton D.L."/>
            <person name="Alikhan N.F."/>
            <person name="Baker D."/>
            <person name="Gharbi K."/>
            <person name="Hall N."/>
            <person name="Watson M."/>
            <person name="Adriaenssens E.M."/>
            <person name="Foster-Nyarko E."/>
            <person name="Jarju S."/>
            <person name="Secka A."/>
            <person name="Antonio M."/>
            <person name="Oren A."/>
            <person name="Chaudhuri R.R."/>
            <person name="La Ragione R."/>
            <person name="Hildebrand F."/>
            <person name="Pallen M.J."/>
        </authorList>
    </citation>
    <scope>NUCLEOTIDE SEQUENCE</scope>
    <source>
        <strain evidence="1">USAMLcec3-2134</strain>
    </source>
</reference>
<dbReference type="Proteomes" id="UP000886883">
    <property type="component" value="Unassembled WGS sequence"/>
</dbReference>